<gene>
    <name evidence="14" type="ORF">Ctob_003010</name>
</gene>
<dbReference type="InterPro" id="IPR038253">
    <property type="entry name" value="SRP68_N_sf"/>
</dbReference>
<keyword evidence="6" id="KW-0732">Signal</keyword>
<organism evidence="14 15">
    <name type="scientific">Chrysochromulina tobinii</name>
    <dbReference type="NCBI Taxonomy" id="1460289"/>
    <lineage>
        <taxon>Eukaryota</taxon>
        <taxon>Haptista</taxon>
        <taxon>Haptophyta</taxon>
        <taxon>Prymnesiophyceae</taxon>
        <taxon>Prymnesiales</taxon>
        <taxon>Chrysochromulinaceae</taxon>
        <taxon>Chrysochromulina</taxon>
    </lineage>
</organism>
<dbReference type="FunFam" id="1.10.3450.40:FF:000001">
    <property type="entry name" value="Signal recognition particle subunit SRP68"/>
    <property type="match status" value="1"/>
</dbReference>
<evidence type="ECO:0000256" key="10">
    <source>
        <dbReference type="ARBA" id="ARBA00023242"/>
    </source>
</evidence>
<comment type="similarity">
    <text evidence="4">Belongs to the SRP68 family.</text>
</comment>
<dbReference type="InterPro" id="IPR026258">
    <property type="entry name" value="SRP68"/>
</dbReference>
<protein>
    <recommendedName>
        <fullName evidence="12">Signal recognition particle subunit SRP68</fullName>
    </recommendedName>
    <alternativeName>
        <fullName evidence="13">Signal recognition particle 68 kDa protein</fullName>
    </alternativeName>
</protein>
<dbReference type="CDD" id="cd15481">
    <property type="entry name" value="SRP68-RBD"/>
    <property type="match status" value="1"/>
</dbReference>
<keyword evidence="15" id="KW-1185">Reference proteome</keyword>
<dbReference type="Proteomes" id="UP000037460">
    <property type="component" value="Unassembled WGS sequence"/>
</dbReference>
<evidence type="ECO:0000256" key="5">
    <source>
        <dbReference type="ARBA" id="ARBA00022490"/>
    </source>
</evidence>
<comment type="subcellular location">
    <subcellularLocation>
        <location evidence="2">Cytoplasm</location>
    </subcellularLocation>
    <subcellularLocation>
        <location evidence="1">Endoplasmic reticulum</location>
    </subcellularLocation>
    <subcellularLocation>
        <location evidence="3">Nucleus</location>
        <location evidence="3">Nucleolus</location>
    </subcellularLocation>
</comment>
<dbReference type="PANTHER" id="PTHR12860">
    <property type="entry name" value="SIGNAL RECOGNITION PARTICLE 68 KDA PROTEIN"/>
    <property type="match status" value="1"/>
</dbReference>
<dbReference type="Pfam" id="PF16969">
    <property type="entry name" value="SRP68"/>
    <property type="match status" value="1"/>
</dbReference>
<dbReference type="GO" id="GO:0006614">
    <property type="term" value="P:SRP-dependent cotranslational protein targeting to membrane"/>
    <property type="evidence" value="ECO:0007669"/>
    <property type="project" value="InterPro"/>
</dbReference>
<dbReference type="GO" id="GO:0005730">
    <property type="term" value="C:nucleolus"/>
    <property type="evidence" value="ECO:0007669"/>
    <property type="project" value="UniProtKB-SubCell"/>
</dbReference>
<keyword evidence="5" id="KW-0963">Cytoplasm</keyword>
<evidence type="ECO:0000256" key="8">
    <source>
        <dbReference type="ARBA" id="ARBA00022884"/>
    </source>
</evidence>
<reference evidence="15" key="1">
    <citation type="journal article" date="2015" name="PLoS Genet.">
        <title>Genome Sequence and Transcriptome Analyses of Chrysochromulina tobin: Metabolic Tools for Enhanced Algal Fitness in the Prominent Order Prymnesiales (Haptophyceae).</title>
        <authorList>
            <person name="Hovde B.T."/>
            <person name="Deodato C.R."/>
            <person name="Hunsperger H.M."/>
            <person name="Ryken S.A."/>
            <person name="Yost W."/>
            <person name="Jha R.K."/>
            <person name="Patterson J."/>
            <person name="Monnat R.J. Jr."/>
            <person name="Barlow S.B."/>
            <person name="Starkenburg S.R."/>
            <person name="Cattolico R.A."/>
        </authorList>
    </citation>
    <scope>NUCLEOTIDE SEQUENCE</scope>
    <source>
        <strain evidence="15">CCMP291</strain>
    </source>
</reference>
<evidence type="ECO:0000256" key="13">
    <source>
        <dbReference type="ARBA" id="ARBA00083741"/>
    </source>
</evidence>
<sequence>MDRTAALLSGRATLPPGGSEFTSSIAAADVDGDGDLDVLLGNYGSPSLVLLNAGDGTFPTSIELPGGSASTNSIAAADMDGDGDLDVLLGNYGSPSLVLLNAGDGTFLTSIELPGGSSDTSSIAAADVDGDGDLDVLLGNYGSPSLVLLNAGDGTLLMSIELPGGSASTNSIAAADVDGDGDLDVLLGINASPSLVLLNVGDGTFLTSIELPGGSSDTSSIAAADVDGDGDLDVLVGNNDRPSVVLLNAGDGTFPTSITLPGRSFGTSSIAAADVDGDGDLDVLLGKYLGGSSLVLLNAGDGTFPTSIELPGSSAGGTKSIAAADADGDGDLDVLLGIDSGGPSRLLLNLVNVGDGTFPTSIALPGSSAGHTSSIAAADVDGDGDLDVLLGNYGSPSLVLLNAGDGTFLMSIELPGGSANTYSIAAADVDGDGDLDVLVGNWGSLSHVLLNAGDGTFPTSVELPGGSEYGSSIAAADVDGDGDLDVLLVNYDSPSLVLLNAGDGTFLTSIELPGVSTSTNSVAAADMDGDGDLDVLLGNYGSPSLVLLNAGDGTLLMSSALPGGSSDTSSIAAADVDGDGDLDVLLGNYGSPSLVLLNAGDGTFLTSIALSGGRSGTSSITYTNSIAAADVDGDGDLDVLLGNYGSPSLVLLNAGDGTFPTSIELGGSANTYSIAAADADGDGDLDVLLGNSGGPSYLLPFIRCSQPGTARSRFGNGCIRCPAPSSRRDDHFDICYECEEHTELDYRGECSSCKPGSDRSVGATECTACPRGKRQEDDVGPGEAEEVLPEVSLEVFNVIKSSQAQHGLRHGDYVRYRQYCSRRLHRVRKAVGFLHGKGRYVKKQLEPRMVKDSRFLLIPLYCAERAWAFAMALKREDVVAQPRLRFRLLHRLSKAAQWATGLAKLCAIRGDKRTALEAEAYAGFIVGNMHLERERWAQAISNFRRTKTICTELARVSMSDQAHLYTKVVAEVQPSIRFCAYNLRRTGEAVGEAEGDEDGDVEGMLQDEDGGSGSDILRSKLEAVRQESRARQAQDLTEVEVLGERVPVRSDKVRIAMLASQQKEVEIEHLSAPAGMPPPAGLMEKYDELFVAFNDALEGVRADLRAAAKEQTARSGAAESALLKLQASLTWQKLHHTVRRTLLLVESLKRSLAGDSGAGAKRVAPDDIVRLYDACISSLGEMGQLEGYREDEVLMSQVAARLAGAKACRCFFLAESYGVATRYLEAQALYGRSEFLMQEAEAMLEEAGYTVETPERVALAKLEQMIDGARARAHAQAFVNTLTGGPAAAEAEGALASLELNGEGDVAGAGERSLYDSLETFERPNPEHLIPFPPDFETTPCKPLLFDIARNQLTGPDLSARIKGGKSGSSWGVVPLRTLVS</sequence>
<evidence type="ECO:0000256" key="2">
    <source>
        <dbReference type="ARBA" id="ARBA00004496"/>
    </source>
</evidence>
<dbReference type="GO" id="GO:0005047">
    <property type="term" value="F:signal recognition particle binding"/>
    <property type="evidence" value="ECO:0007669"/>
    <property type="project" value="InterPro"/>
</dbReference>
<evidence type="ECO:0000256" key="4">
    <source>
        <dbReference type="ARBA" id="ARBA00009352"/>
    </source>
</evidence>
<dbReference type="GO" id="GO:0030942">
    <property type="term" value="F:endoplasmic reticulum signal peptide binding"/>
    <property type="evidence" value="ECO:0007669"/>
    <property type="project" value="InterPro"/>
</dbReference>
<keyword evidence="11" id="KW-0687">Ribonucleoprotein</keyword>
<proteinExistence type="inferred from homology"/>
<dbReference type="SUPFAM" id="SSF69318">
    <property type="entry name" value="Integrin alpha N-terminal domain"/>
    <property type="match status" value="3"/>
</dbReference>
<dbReference type="GO" id="GO:0005786">
    <property type="term" value="C:signal recognition particle, endoplasmic reticulum targeting"/>
    <property type="evidence" value="ECO:0007669"/>
    <property type="project" value="UniProtKB-KW"/>
</dbReference>
<keyword evidence="9" id="KW-0733">Signal recognition particle</keyword>
<evidence type="ECO:0000256" key="9">
    <source>
        <dbReference type="ARBA" id="ARBA00023135"/>
    </source>
</evidence>
<evidence type="ECO:0000256" key="11">
    <source>
        <dbReference type="ARBA" id="ARBA00023274"/>
    </source>
</evidence>
<dbReference type="InterPro" id="IPR034652">
    <property type="entry name" value="SRP68-RBD"/>
</dbReference>
<dbReference type="Pfam" id="PF13517">
    <property type="entry name" value="FG-GAP_3"/>
    <property type="match status" value="7"/>
</dbReference>
<keyword evidence="10" id="KW-0539">Nucleus</keyword>
<name>A0A0M0JC79_9EUKA</name>
<evidence type="ECO:0000256" key="12">
    <source>
        <dbReference type="ARBA" id="ARBA00029498"/>
    </source>
</evidence>
<keyword evidence="7" id="KW-0256">Endoplasmic reticulum</keyword>
<evidence type="ECO:0000256" key="6">
    <source>
        <dbReference type="ARBA" id="ARBA00022729"/>
    </source>
</evidence>
<dbReference type="GO" id="GO:0008312">
    <property type="term" value="F:7S RNA binding"/>
    <property type="evidence" value="ECO:0007669"/>
    <property type="project" value="InterPro"/>
</dbReference>
<evidence type="ECO:0000313" key="14">
    <source>
        <dbReference type="EMBL" id="KOO24201.1"/>
    </source>
</evidence>
<dbReference type="Gene3D" id="1.10.3450.40">
    <property type="entry name" value="Signal recognition particle, SRP68 subunit, RNA-binding domain"/>
    <property type="match status" value="1"/>
</dbReference>
<keyword evidence="8" id="KW-0694">RNA-binding</keyword>
<evidence type="ECO:0000256" key="1">
    <source>
        <dbReference type="ARBA" id="ARBA00004240"/>
    </source>
</evidence>
<dbReference type="InterPro" id="IPR013517">
    <property type="entry name" value="FG-GAP"/>
</dbReference>
<accession>A0A0M0JC79</accession>
<dbReference type="OrthoDB" id="10255118at2759"/>
<dbReference type="PANTHER" id="PTHR12860:SF0">
    <property type="entry name" value="SIGNAL RECOGNITION PARTICLE SUBUNIT SRP68"/>
    <property type="match status" value="1"/>
</dbReference>
<evidence type="ECO:0000313" key="15">
    <source>
        <dbReference type="Proteomes" id="UP000037460"/>
    </source>
</evidence>
<evidence type="ECO:0000256" key="3">
    <source>
        <dbReference type="ARBA" id="ARBA00004604"/>
    </source>
</evidence>
<dbReference type="GO" id="GO:0005829">
    <property type="term" value="C:cytosol"/>
    <property type="evidence" value="ECO:0007669"/>
    <property type="project" value="UniProtKB-ARBA"/>
</dbReference>
<evidence type="ECO:0000256" key="7">
    <source>
        <dbReference type="ARBA" id="ARBA00022824"/>
    </source>
</evidence>
<dbReference type="GO" id="GO:0005783">
    <property type="term" value="C:endoplasmic reticulum"/>
    <property type="evidence" value="ECO:0007669"/>
    <property type="project" value="UniProtKB-SubCell"/>
</dbReference>
<dbReference type="Gene3D" id="2.130.10.130">
    <property type="entry name" value="Integrin alpha, N-terminal"/>
    <property type="match status" value="4"/>
</dbReference>
<comment type="caution">
    <text evidence="14">The sequence shown here is derived from an EMBL/GenBank/DDBJ whole genome shotgun (WGS) entry which is preliminary data.</text>
</comment>
<dbReference type="EMBL" id="JWZX01003115">
    <property type="protein sequence ID" value="KOO24201.1"/>
    <property type="molecule type" value="Genomic_DNA"/>
</dbReference>
<dbReference type="InterPro" id="IPR028994">
    <property type="entry name" value="Integrin_alpha_N"/>
</dbReference>